<reference evidence="2 3" key="1">
    <citation type="journal article" date="2012" name="Genome Biol.">
        <title>Sequencing three crocodilian genomes to illuminate the evolution of archosaurs and amniotes.</title>
        <authorList>
            <person name="St John J.A."/>
            <person name="Braun E.L."/>
            <person name="Isberg S.R."/>
            <person name="Miles L.G."/>
            <person name="Chong A.Y."/>
            <person name="Gongora J."/>
            <person name="Dalzell P."/>
            <person name="Moran C."/>
            <person name="Bed'hom B."/>
            <person name="Abzhanov A."/>
            <person name="Burgess S.C."/>
            <person name="Cooksey A.M."/>
            <person name="Castoe T.A."/>
            <person name="Crawford N.G."/>
            <person name="Densmore L.D."/>
            <person name="Drew J.C."/>
            <person name="Edwards S.V."/>
            <person name="Faircloth B.C."/>
            <person name="Fujita M.K."/>
            <person name="Greenwold M.J."/>
            <person name="Hoffmann F.G."/>
            <person name="Howard J.M."/>
            <person name="Iguchi T."/>
            <person name="Janes D.E."/>
            <person name="Khan S.Y."/>
            <person name="Kohno S."/>
            <person name="de Koning A.J."/>
            <person name="Lance S.L."/>
            <person name="McCarthy F.M."/>
            <person name="McCormack J.E."/>
            <person name="Merchant M.E."/>
            <person name="Peterson D.G."/>
            <person name="Pollock D.D."/>
            <person name="Pourmand N."/>
            <person name="Raney B.J."/>
            <person name="Roessler K.A."/>
            <person name="Sanford J.R."/>
            <person name="Sawyer R.H."/>
            <person name="Schmidt C.J."/>
            <person name="Triplett E.W."/>
            <person name="Tuberville T.D."/>
            <person name="Venegas-Anaya M."/>
            <person name="Howard J.T."/>
            <person name="Jarvis E.D."/>
            <person name="Guillette L.J.Jr."/>
            <person name="Glenn T.C."/>
            <person name="Green R.E."/>
            <person name="Ray D.A."/>
        </authorList>
    </citation>
    <scope>NUCLEOTIDE SEQUENCE [LARGE SCALE GENOMIC DNA]</scope>
    <source>
        <strain evidence="2">KSC_2009_1</strain>
    </source>
</reference>
<evidence type="ECO:0000313" key="2">
    <source>
        <dbReference type="EMBL" id="KYO45410.1"/>
    </source>
</evidence>
<keyword evidence="3" id="KW-1185">Reference proteome</keyword>
<protein>
    <submittedName>
        <fullName evidence="2">Uncharacterized protein</fullName>
    </submittedName>
</protein>
<gene>
    <name evidence="2" type="ORF">Y1Q_0015082</name>
</gene>
<dbReference type="EMBL" id="AKHW03000563">
    <property type="protein sequence ID" value="KYO45410.1"/>
    <property type="molecule type" value="Genomic_DNA"/>
</dbReference>
<dbReference type="AlphaFoldDB" id="A0A151P8W1"/>
<accession>A0A151P8W1</accession>
<keyword evidence="1" id="KW-0472">Membrane</keyword>
<proteinExistence type="predicted"/>
<sequence>MSPAASSKEDRPWSLASTSAPLAMPLLRIQRLPRQAAADACTDKIMNALRKCEHWLRKMMRQICLAMGRFIVIQHNRNGSEYRRHSQTQEDWKIMVRILATILCLLVVGTAPAWEWYRPVQICALPSTSSQSSLENLP</sequence>
<feature type="transmembrane region" description="Helical" evidence="1">
    <location>
        <begin position="94"/>
        <end position="117"/>
    </location>
</feature>
<comment type="caution">
    <text evidence="2">The sequence shown here is derived from an EMBL/GenBank/DDBJ whole genome shotgun (WGS) entry which is preliminary data.</text>
</comment>
<organism evidence="2 3">
    <name type="scientific">Alligator mississippiensis</name>
    <name type="common">American alligator</name>
    <dbReference type="NCBI Taxonomy" id="8496"/>
    <lineage>
        <taxon>Eukaryota</taxon>
        <taxon>Metazoa</taxon>
        <taxon>Chordata</taxon>
        <taxon>Craniata</taxon>
        <taxon>Vertebrata</taxon>
        <taxon>Euteleostomi</taxon>
        <taxon>Archelosauria</taxon>
        <taxon>Archosauria</taxon>
        <taxon>Crocodylia</taxon>
        <taxon>Alligatoridae</taxon>
        <taxon>Alligatorinae</taxon>
        <taxon>Alligator</taxon>
    </lineage>
</organism>
<evidence type="ECO:0000313" key="3">
    <source>
        <dbReference type="Proteomes" id="UP000050525"/>
    </source>
</evidence>
<name>A0A151P8W1_ALLMI</name>
<dbReference type="Proteomes" id="UP000050525">
    <property type="component" value="Unassembled WGS sequence"/>
</dbReference>
<keyword evidence="1" id="KW-1133">Transmembrane helix</keyword>
<evidence type="ECO:0000256" key="1">
    <source>
        <dbReference type="SAM" id="Phobius"/>
    </source>
</evidence>
<keyword evidence="1" id="KW-0812">Transmembrane</keyword>